<dbReference type="GO" id="GO:0009898">
    <property type="term" value="C:cytoplasmic side of plasma membrane"/>
    <property type="evidence" value="ECO:0007669"/>
    <property type="project" value="TreeGrafter"/>
</dbReference>
<dbReference type="GO" id="GO:0005829">
    <property type="term" value="C:cytosol"/>
    <property type="evidence" value="ECO:0007669"/>
    <property type="project" value="TreeGrafter"/>
</dbReference>
<dbReference type="GO" id="GO:0016887">
    <property type="term" value="F:ATP hydrolysis activity"/>
    <property type="evidence" value="ECO:0007669"/>
    <property type="project" value="TreeGrafter"/>
</dbReference>
<dbReference type="AlphaFoldDB" id="A0A7C3V4X8"/>
<gene>
    <name evidence="2" type="ORF">ENW96_06125</name>
</gene>
<dbReference type="PANTHER" id="PTHR43384:SF7">
    <property type="entry name" value="CARBON-MONOXIDE DEHYDROGENASE ACCESSORY PROTEIN"/>
    <property type="match status" value="1"/>
</dbReference>
<organism evidence="2">
    <name type="scientific">Desulfobacca acetoxidans</name>
    <dbReference type="NCBI Taxonomy" id="60893"/>
    <lineage>
        <taxon>Bacteria</taxon>
        <taxon>Pseudomonadati</taxon>
        <taxon>Thermodesulfobacteriota</taxon>
        <taxon>Desulfobaccia</taxon>
        <taxon>Desulfobaccales</taxon>
        <taxon>Desulfobaccaceae</taxon>
        <taxon>Desulfobacca</taxon>
    </lineage>
</organism>
<proteinExistence type="predicted"/>
<dbReference type="InterPro" id="IPR014433">
    <property type="entry name" value="CooC"/>
</dbReference>
<dbReference type="EMBL" id="DTMF01000155">
    <property type="protein sequence ID" value="HGF33955.1"/>
    <property type="molecule type" value="Genomic_DNA"/>
</dbReference>
<dbReference type="InterPro" id="IPR027417">
    <property type="entry name" value="P-loop_NTPase"/>
</dbReference>
<comment type="caution">
    <text evidence="2">The sequence shown here is derived from an EMBL/GenBank/DDBJ whole genome shotgun (WGS) entry which is preliminary data.</text>
</comment>
<dbReference type="GO" id="GO:0051782">
    <property type="term" value="P:negative regulation of cell division"/>
    <property type="evidence" value="ECO:0007669"/>
    <property type="project" value="TreeGrafter"/>
</dbReference>
<accession>A0A7C3V4X8</accession>
<feature type="domain" description="CobQ/CobB/MinD/ParA nucleotide binding" evidence="1">
    <location>
        <begin position="2"/>
        <end position="221"/>
    </location>
</feature>
<sequence>MAGKGGTGKTTVAALVLRYLVERGKTPVLAVDADANANLNEVLGLQLEHTVGEAREEMKKEGGGMVGMTKDQLIEMRINQCLVEADGFDLISMGQPEGPGCYCAANHLVAHYMEVLGKNYPYILMDNEAGMEHMSRLTTKNVDLLVLVSDPSWRSIQAARRLKDLASQLKIVVGRAVLLINRAVNGLSERAQKEIAAQGLELAGIIPQDPLVADYDSQGRPTYTLPADSPALQEVQAIFSRLLP</sequence>
<reference evidence="2" key="1">
    <citation type="journal article" date="2020" name="mSystems">
        <title>Genome- and Community-Level Interaction Insights into Carbon Utilization and Element Cycling Functions of Hydrothermarchaeota in Hydrothermal Sediment.</title>
        <authorList>
            <person name="Zhou Z."/>
            <person name="Liu Y."/>
            <person name="Xu W."/>
            <person name="Pan J."/>
            <person name="Luo Z.H."/>
            <person name="Li M."/>
        </authorList>
    </citation>
    <scope>NUCLEOTIDE SEQUENCE [LARGE SCALE GENOMIC DNA]</scope>
    <source>
        <strain evidence="2">SpSt-897</strain>
    </source>
</reference>
<dbReference type="GO" id="GO:0005524">
    <property type="term" value="F:ATP binding"/>
    <property type="evidence" value="ECO:0007669"/>
    <property type="project" value="TreeGrafter"/>
</dbReference>
<dbReference type="Gene3D" id="3.40.50.300">
    <property type="entry name" value="P-loop containing nucleotide triphosphate hydrolases"/>
    <property type="match status" value="1"/>
</dbReference>
<dbReference type="PIRSF" id="PIRSF005647">
    <property type="entry name" value="CooC"/>
    <property type="match status" value="1"/>
</dbReference>
<evidence type="ECO:0000313" key="2">
    <source>
        <dbReference type="EMBL" id="HGF33955.1"/>
    </source>
</evidence>
<name>A0A7C3V4X8_9BACT</name>
<dbReference type="InterPro" id="IPR050625">
    <property type="entry name" value="ParA/MinD_ATPase"/>
</dbReference>
<evidence type="ECO:0000259" key="1">
    <source>
        <dbReference type="Pfam" id="PF01656"/>
    </source>
</evidence>
<dbReference type="Pfam" id="PF01656">
    <property type="entry name" value="CbiA"/>
    <property type="match status" value="1"/>
</dbReference>
<protein>
    <submittedName>
        <fullName evidence="2">Carbon monoxide dehydrogenase</fullName>
    </submittedName>
</protein>
<dbReference type="SUPFAM" id="SSF52540">
    <property type="entry name" value="P-loop containing nucleoside triphosphate hydrolases"/>
    <property type="match status" value="1"/>
</dbReference>
<dbReference type="PANTHER" id="PTHR43384">
    <property type="entry name" value="SEPTUM SITE-DETERMINING PROTEIN MIND HOMOLOG, CHLOROPLASTIC-RELATED"/>
    <property type="match status" value="1"/>
</dbReference>
<dbReference type="InterPro" id="IPR002586">
    <property type="entry name" value="CobQ/CobB/MinD/ParA_Nub-bd_dom"/>
</dbReference>